<dbReference type="InterPro" id="IPR016024">
    <property type="entry name" value="ARM-type_fold"/>
</dbReference>
<accession>X6P8X9</accession>
<dbReference type="Proteomes" id="UP000023152">
    <property type="component" value="Unassembled WGS sequence"/>
</dbReference>
<dbReference type="Gene3D" id="1.25.10.10">
    <property type="entry name" value="Leucine-rich Repeat Variant"/>
    <property type="match status" value="1"/>
</dbReference>
<gene>
    <name evidence="1" type="ORF">RFI_02580</name>
</gene>
<dbReference type="AlphaFoldDB" id="X6P8X9"/>
<protein>
    <recommendedName>
        <fullName evidence="3">Clathrin/coatomer adaptor adaptin-like N-terminal domain-containing protein</fullName>
    </recommendedName>
</protein>
<organism evidence="1 2">
    <name type="scientific">Reticulomyxa filosa</name>
    <dbReference type="NCBI Taxonomy" id="46433"/>
    <lineage>
        <taxon>Eukaryota</taxon>
        <taxon>Sar</taxon>
        <taxon>Rhizaria</taxon>
        <taxon>Retaria</taxon>
        <taxon>Foraminifera</taxon>
        <taxon>Monothalamids</taxon>
        <taxon>Reticulomyxidae</taxon>
        <taxon>Reticulomyxa</taxon>
    </lineage>
</organism>
<reference evidence="1 2" key="1">
    <citation type="journal article" date="2013" name="Curr. Biol.">
        <title>The Genome of the Foraminiferan Reticulomyxa filosa.</title>
        <authorList>
            <person name="Glockner G."/>
            <person name="Hulsmann N."/>
            <person name="Schleicher M."/>
            <person name="Noegel A.A."/>
            <person name="Eichinger L."/>
            <person name="Gallinger C."/>
            <person name="Pawlowski J."/>
            <person name="Sierra R."/>
            <person name="Euteneuer U."/>
            <person name="Pillet L."/>
            <person name="Moustafa A."/>
            <person name="Platzer M."/>
            <person name="Groth M."/>
            <person name="Szafranski K."/>
            <person name="Schliwa M."/>
        </authorList>
    </citation>
    <scope>NUCLEOTIDE SEQUENCE [LARGE SCALE GENOMIC DNA]</scope>
</reference>
<name>X6P8X9_RETFI</name>
<sequence length="192" mass="21684">MQEIARLLSVFSKSVVTKNTGSSSLIEDFVSASGITYLCTLGLHNIQDSHWLACILDIMLAILDTQDADGVNIGCGILVEHRFVFVNSIYLFIYFKKKKYHAVQAITDMFENRHVEVRLKVTKLLTALMVYNDEGLLKVTTALRAYSDAHNNSSVFEEFVRGVYFETDLNFRCAALQLINAALGYMPEIDER</sequence>
<evidence type="ECO:0000313" key="1">
    <source>
        <dbReference type="EMBL" id="ETO34514.1"/>
    </source>
</evidence>
<evidence type="ECO:0000313" key="2">
    <source>
        <dbReference type="Proteomes" id="UP000023152"/>
    </source>
</evidence>
<comment type="caution">
    <text evidence="1">The sequence shown here is derived from an EMBL/GenBank/DDBJ whole genome shotgun (WGS) entry which is preliminary data.</text>
</comment>
<keyword evidence="2" id="KW-1185">Reference proteome</keyword>
<dbReference type="InterPro" id="IPR011989">
    <property type="entry name" value="ARM-like"/>
</dbReference>
<dbReference type="EMBL" id="ASPP01002492">
    <property type="protein sequence ID" value="ETO34514.1"/>
    <property type="molecule type" value="Genomic_DNA"/>
</dbReference>
<evidence type="ECO:0008006" key="3">
    <source>
        <dbReference type="Google" id="ProtNLM"/>
    </source>
</evidence>
<feature type="non-terminal residue" evidence="1">
    <location>
        <position position="192"/>
    </location>
</feature>
<proteinExistence type="predicted"/>
<dbReference type="SUPFAM" id="SSF48371">
    <property type="entry name" value="ARM repeat"/>
    <property type="match status" value="1"/>
</dbReference>